<dbReference type="GO" id="GO:0016705">
    <property type="term" value="F:oxidoreductase activity, acting on paired donors, with incorporation or reduction of molecular oxygen"/>
    <property type="evidence" value="ECO:0007669"/>
    <property type="project" value="InterPro"/>
</dbReference>
<comment type="similarity">
    <text evidence="1">Belongs to the cytochrome P450 family.</text>
</comment>
<evidence type="ECO:0000256" key="2">
    <source>
        <dbReference type="ARBA" id="ARBA00022617"/>
    </source>
</evidence>
<dbReference type="GO" id="GO:0005506">
    <property type="term" value="F:iron ion binding"/>
    <property type="evidence" value="ECO:0007669"/>
    <property type="project" value="InterPro"/>
</dbReference>
<dbReference type="GO" id="GO:0004497">
    <property type="term" value="F:monooxygenase activity"/>
    <property type="evidence" value="ECO:0007669"/>
    <property type="project" value="UniProtKB-KW"/>
</dbReference>
<dbReference type="InterPro" id="IPR036396">
    <property type="entry name" value="Cyt_P450_sf"/>
</dbReference>
<dbReference type="SUPFAM" id="SSF48264">
    <property type="entry name" value="Cytochrome P450"/>
    <property type="match status" value="1"/>
</dbReference>
<proteinExistence type="inferred from homology"/>
<dbReference type="Gene3D" id="1.10.630.10">
    <property type="entry name" value="Cytochrome P450"/>
    <property type="match status" value="1"/>
</dbReference>
<evidence type="ECO:0000256" key="1">
    <source>
        <dbReference type="ARBA" id="ARBA00010617"/>
    </source>
</evidence>
<dbReference type="PANTHER" id="PTHR46696:SF1">
    <property type="entry name" value="CYTOCHROME P450 YJIB-RELATED"/>
    <property type="match status" value="1"/>
</dbReference>
<keyword evidence="3" id="KW-0560">Oxidoreductase</keyword>
<evidence type="ECO:0000313" key="5">
    <source>
        <dbReference type="Proteomes" id="UP000646308"/>
    </source>
</evidence>
<accession>A0A2T4MIP5</accession>
<dbReference type="Proteomes" id="UP000646308">
    <property type="component" value="Unassembled WGS sequence"/>
</dbReference>
<keyword evidence="2" id="KW-0479">Metal-binding</keyword>
<evidence type="ECO:0000256" key="3">
    <source>
        <dbReference type="ARBA" id="ARBA00023033"/>
    </source>
</evidence>
<protein>
    <submittedName>
        <fullName evidence="4">Linalool 8-monooxygenase</fullName>
    </submittedName>
</protein>
<keyword evidence="2" id="KW-0408">Iron</keyword>
<sequence length="232" mass="26973">MSTEAVNFLWNPNPTETDIEPTVESILKTTSYINKIIDDKNYNEDGLFNLMLQNISVESEFIIALINMVIDGHEPFQSSLSNLIFYYIHIKEKAGFEMADKDLVNESIRIEPPFSYCARECVNHTYIEGNKINSGDRLMVVLYVSNNIDEFEKNYKTENCEYSNKNNFSFGHGMHYCLGAQITLLSLEKFIEIFKQMDDQYKWQVNDYSSETSYGFKSIIDLNIVTEEIYVK</sequence>
<keyword evidence="3" id="KW-0503">Monooxygenase</keyword>
<keyword evidence="2" id="KW-0349">Heme</keyword>
<dbReference type="EMBL" id="WMFL01000079">
    <property type="protein sequence ID" value="NJI02598.1"/>
    <property type="molecule type" value="Genomic_DNA"/>
</dbReference>
<evidence type="ECO:0000313" key="4">
    <source>
        <dbReference type="EMBL" id="NJI02598.1"/>
    </source>
</evidence>
<dbReference type="InterPro" id="IPR017972">
    <property type="entry name" value="Cyt_P450_CS"/>
</dbReference>
<dbReference type="AlphaFoldDB" id="A0A2T4MIP5"/>
<dbReference type="InterPro" id="IPR002397">
    <property type="entry name" value="Cyt_P450_B"/>
</dbReference>
<dbReference type="PROSITE" id="PS00086">
    <property type="entry name" value="CYTOCHROME_P450"/>
    <property type="match status" value="1"/>
</dbReference>
<organism evidence="4 5">
    <name type="scientific">Staphylococcus agnetis</name>
    <dbReference type="NCBI Taxonomy" id="985762"/>
    <lineage>
        <taxon>Bacteria</taxon>
        <taxon>Bacillati</taxon>
        <taxon>Bacillota</taxon>
        <taxon>Bacilli</taxon>
        <taxon>Bacillales</taxon>
        <taxon>Staphylococcaceae</taxon>
        <taxon>Staphylococcus</taxon>
    </lineage>
</organism>
<dbReference type="PANTHER" id="PTHR46696">
    <property type="entry name" value="P450, PUTATIVE (EUROFUNG)-RELATED"/>
    <property type="match status" value="1"/>
</dbReference>
<gene>
    <name evidence="4" type="ORF">GLV84_07145</name>
</gene>
<comment type="caution">
    <text evidence="4">The sequence shown here is derived from an EMBL/GenBank/DDBJ whole genome shotgun (WGS) entry which is preliminary data.</text>
</comment>
<dbReference type="PRINTS" id="PR00359">
    <property type="entry name" value="BP450"/>
</dbReference>
<reference evidence="4" key="1">
    <citation type="submission" date="2019-11" db="EMBL/GenBank/DDBJ databases">
        <title>Whole genome comparisons of Staphylococcus agnetis isolates from cattle and chickens.</title>
        <authorList>
            <person name="Rhoads D."/>
            <person name="Shwani A."/>
            <person name="Adkins P."/>
            <person name="Calcutt M."/>
            <person name="Middleton J."/>
        </authorList>
    </citation>
    <scope>NUCLEOTIDE SEQUENCE</scope>
    <source>
        <strain evidence="4">1387</strain>
    </source>
</reference>
<dbReference type="GO" id="GO:0020037">
    <property type="term" value="F:heme binding"/>
    <property type="evidence" value="ECO:0007669"/>
    <property type="project" value="InterPro"/>
</dbReference>
<name>A0A2T4MIP5_9STAP</name>